<gene>
    <name evidence="2" type="ORF">HEPPS_04340</name>
</gene>
<feature type="transmembrane region" description="Helical" evidence="1">
    <location>
        <begin position="113"/>
        <end position="132"/>
    </location>
</feature>
<keyword evidence="1" id="KW-0812">Transmembrane</keyword>
<keyword evidence="1" id="KW-0472">Membrane</keyword>
<dbReference type="EMBL" id="CWGI01000001">
    <property type="protein sequence ID" value="CRX37208.1"/>
    <property type="molecule type" value="Genomic_DNA"/>
</dbReference>
<dbReference type="SUPFAM" id="SSF52540">
    <property type="entry name" value="P-loop containing nucleoside triphosphate hydrolases"/>
    <property type="match status" value="2"/>
</dbReference>
<reference evidence="3" key="1">
    <citation type="submission" date="2015-05" db="EMBL/GenBank/DDBJ databases">
        <authorList>
            <person name="Collingro A."/>
        </authorList>
    </citation>
    <scope>NUCLEOTIDE SEQUENCE [LARGE SCALE GENOMIC DNA]</scope>
    <source>
        <strain evidence="3">Ps</strain>
    </source>
</reference>
<proteinExistence type="predicted"/>
<keyword evidence="1" id="KW-1133">Transmembrane helix</keyword>
<keyword evidence="3" id="KW-1185">Reference proteome</keyword>
<dbReference type="AlphaFoldDB" id="A0A0G7ZNB5"/>
<evidence type="ECO:0000313" key="2">
    <source>
        <dbReference type="EMBL" id="CRX37208.1"/>
    </source>
</evidence>
<organism evidence="2 3">
    <name type="scientific">Candidatus Hepatoplasma crinochetorum</name>
    <dbReference type="NCBI Taxonomy" id="295596"/>
    <lineage>
        <taxon>Bacteria</taxon>
        <taxon>Bacillati</taxon>
        <taxon>Mycoplasmatota</taxon>
        <taxon>Mollicutes</taxon>
        <taxon>Candidatus Hepatoplasmataceae</taxon>
        <taxon>Candidatus Hepatoplasma</taxon>
    </lineage>
</organism>
<accession>A0A0G7ZNB5</accession>
<dbReference type="Proteomes" id="UP000242141">
    <property type="component" value="Unassembled WGS sequence"/>
</dbReference>
<evidence type="ECO:0000313" key="3">
    <source>
        <dbReference type="Proteomes" id="UP000242141"/>
    </source>
</evidence>
<sequence length="653" mass="78605">MGFKKDIFDDENKSNYKSKELVSQINFIVEKVKKKQKNFKYNEPIIINFTGKKGSGKTYYLNYLLSKLNVKKSKIKKIDCKSFEQRRFQYPAFERDIFGYRGKLVSFLSEIRNLYYLIALIWISFSFILIILDQSESMTALWLFISAIFAIFVLPIIPLFFNKKKVYIFDEINRMSEEGKDVEIAVYRFISEFKEKSKQSKFSKWFLNLINIDYKKIIIIETDSEDKLFNEDLKYIDYVLNIERKEIENIKVIRNELSKNAIEKDEFEAAKKDLSDQIISYYIEKNNFNLRISILELEKIIKFYLQYNKLSTKETKLSLDTIIVIYNIYKNENDWKLFEKIFNHFNKNKILDTKELNEIIYKIKNKSKIKILFEKLLKDNFIISINNVFKEELKPIIENISKLYIRENIFKDYKLENEKNILNLIKTLNIKIKNEELTFMVLVEDLLKNSIDYQNKFFEFILKNKNPYILNLRSFIFGEINDPIINWKYQILNGNFKEIIIDKMPYFKELFVGVQKNYFKPLSDYISKNNKTKLINIPYFYQPIFQSKDFSNENKIKYIDKNFDLILDKYIISNNYSYQNYLLFDEILEIGNIEEKDLKELILKIDDNEKYKNTFIKLSKSKINKKIDLSSLTLFQFANDKNLEIRKIKHNKI</sequence>
<feature type="transmembrane region" description="Helical" evidence="1">
    <location>
        <begin position="138"/>
        <end position="161"/>
    </location>
</feature>
<dbReference type="InterPro" id="IPR027417">
    <property type="entry name" value="P-loop_NTPase"/>
</dbReference>
<evidence type="ECO:0000256" key="1">
    <source>
        <dbReference type="SAM" id="Phobius"/>
    </source>
</evidence>
<dbReference type="Gene3D" id="3.40.50.300">
    <property type="entry name" value="P-loop containing nucleotide triphosphate hydrolases"/>
    <property type="match status" value="1"/>
</dbReference>
<protein>
    <submittedName>
        <fullName evidence="2">| / DNA polymerase III PolC / 79553:81484 Reverse</fullName>
    </submittedName>
</protein>
<name>A0A0G7ZNB5_9MOLU</name>